<accession>A0A5B8MVU6</accession>
<reference evidence="2 3" key="1">
    <citation type="submission" date="2018-07" db="EMBL/GenBank/DDBJ databases">
        <title>The complete nuclear genome of the prasinophyte Chloropicon primus (CCMP1205).</title>
        <authorList>
            <person name="Pombert J.-F."/>
            <person name="Otis C."/>
            <person name="Turmel M."/>
            <person name="Lemieux C."/>
        </authorList>
    </citation>
    <scope>NUCLEOTIDE SEQUENCE [LARGE SCALE GENOMIC DNA]</scope>
    <source>
        <strain evidence="2 3">CCMP1205</strain>
    </source>
</reference>
<organism evidence="2 3">
    <name type="scientific">Chloropicon primus</name>
    <dbReference type="NCBI Taxonomy" id="1764295"/>
    <lineage>
        <taxon>Eukaryota</taxon>
        <taxon>Viridiplantae</taxon>
        <taxon>Chlorophyta</taxon>
        <taxon>Chloropicophyceae</taxon>
        <taxon>Chloropicales</taxon>
        <taxon>Chloropicaceae</taxon>
        <taxon>Chloropicon</taxon>
    </lineage>
</organism>
<evidence type="ECO:0000313" key="2">
    <source>
        <dbReference type="EMBL" id="QDZ23735.1"/>
    </source>
</evidence>
<dbReference type="AlphaFoldDB" id="A0A5B8MVU6"/>
<evidence type="ECO:0000256" key="1">
    <source>
        <dbReference type="SAM" id="MobiDB-lite"/>
    </source>
</evidence>
<evidence type="ECO:0000313" key="3">
    <source>
        <dbReference type="Proteomes" id="UP000316726"/>
    </source>
</evidence>
<sequence>MEGDGPDIPLDAPPPPWWPPRGTKEWEIAEPCSTPPPELWDKQTLLGAVPPPCWPAAEEEALVLSGEFMRQLALSEKKRKERRRKEKDSGGEASQGKGKATPQGLLEERRRFERSDALGDILKGRQEVRDFREAMYGEGLSAITDMEDRLNEAYDALCSASRAPIWPTPPM</sequence>
<feature type="region of interest" description="Disordered" evidence="1">
    <location>
        <begin position="1"/>
        <end position="39"/>
    </location>
</feature>
<name>A0A5B8MVU6_9CHLO</name>
<gene>
    <name evidence="2" type="ORF">A3770_11p62530</name>
</gene>
<proteinExistence type="predicted"/>
<protein>
    <submittedName>
        <fullName evidence="2">Uncharacterized protein</fullName>
    </submittedName>
</protein>
<feature type="region of interest" description="Disordered" evidence="1">
    <location>
        <begin position="75"/>
        <end position="111"/>
    </location>
</feature>
<dbReference type="EMBL" id="CP031044">
    <property type="protein sequence ID" value="QDZ23735.1"/>
    <property type="molecule type" value="Genomic_DNA"/>
</dbReference>
<keyword evidence="3" id="KW-1185">Reference proteome</keyword>
<dbReference type="Proteomes" id="UP000316726">
    <property type="component" value="Chromosome 11"/>
</dbReference>